<name>A0A1Y3B3E9_EURMA</name>
<protein>
    <submittedName>
        <fullName evidence="1">Uncharacterized protein</fullName>
    </submittedName>
</protein>
<sequence>MAKEFRGKPTESCG</sequence>
<dbReference type="Proteomes" id="UP000194236">
    <property type="component" value="Unassembled WGS sequence"/>
</dbReference>
<gene>
    <name evidence="1" type="ORF">BLA29_015021</name>
</gene>
<accession>A0A1Y3B3E9</accession>
<comment type="caution">
    <text evidence="1">The sequence shown here is derived from an EMBL/GenBank/DDBJ whole genome shotgun (WGS) entry which is preliminary data.</text>
</comment>
<keyword evidence="2" id="KW-1185">Reference proteome</keyword>
<evidence type="ECO:0000313" key="2">
    <source>
        <dbReference type="Proteomes" id="UP000194236"/>
    </source>
</evidence>
<evidence type="ECO:0000313" key="1">
    <source>
        <dbReference type="EMBL" id="OTF74146.1"/>
    </source>
</evidence>
<dbReference type="EMBL" id="MUJZ01048440">
    <property type="protein sequence ID" value="OTF74146.1"/>
    <property type="molecule type" value="Genomic_DNA"/>
</dbReference>
<organism evidence="1 2">
    <name type="scientific">Euroglyphus maynei</name>
    <name type="common">Mayne's house dust mite</name>
    <dbReference type="NCBI Taxonomy" id="6958"/>
    <lineage>
        <taxon>Eukaryota</taxon>
        <taxon>Metazoa</taxon>
        <taxon>Ecdysozoa</taxon>
        <taxon>Arthropoda</taxon>
        <taxon>Chelicerata</taxon>
        <taxon>Arachnida</taxon>
        <taxon>Acari</taxon>
        <taxon>Acariformes</taxon>
        <taxon>Sarcoptiformes</taxon>
        <taxon>Astigmata</taxon>
        <taxon>Psoroptidia</taxon>
        <taxon>Analgoidea</taxon>
        <taxon>Pyroglyphidae</taxon>
        <taxon>Pyroglyphinae</taxon>
        <taxon>Euroglyphus</taxon>
    </lineage>
</organism>
<reference evidence="1 2" key="1">
    <citation type="submission" date="2017-03" db="EMBL/GenBank/DDBJ databases">
        <title>Genome Survey of Euroglyphus maynei.</title>
        <authorList>
            <person name="Arlian L.G."/>
            <person name="Morgan M.S."/>
            <person name="Rider S.D."/>
        </authorList>
    </citation>
    <scope>NUCLEOTIDE SEQUENCE [LARGE SCALE GENOMIC DNA]</scope>
    <source>
        <strain evidence="1">Arlian Lab</strain>
        <tissue evidence="1">Whole body</tissue>
    </source>
</reference>
<proteinExistence type="predicted"/>